<feature type="transmembrane region" description="Helical" evidence="7">
    <location>
        <begin position="123"/>
        <end position="144"/>
    </location>
</feature>
<keyword evidence="10" id="KW-1185">Reference proteome</keyword>
<feature type="transmembrane region" description="Helical" evidence="7">
    <location>
        <begin position="57"/>
        <end position="74"/>
    </location>
</feature>
<feature type="transmembrane region" description="Helical" evidence="7">
    <location>
        <begin position="257"/>
        <end position="278"/>
    </location>
</feature>
<reference evidence="9 10" key="1">
    <citation type="submission" date="2016-10" db="EMBL/GenBank/DDBJ databases">
        <authorList>
            <person name="de Groot N.N."/>
        </authorList>
    </citation>
    <scope>NUCLEOTIDE SEQUENCE [LARGE SCALE GENOMIC DNA]</scope>
    <source>
        <strain evidence="9 10">CGMCC 1.10449</strain>
    </source>
</reference>
<evidence type="ECO:0000256" key="6">
    <source>
        <dbReference type="ARBA" id="ARBA00023136"/>
    </source>
</evidence>
<feature type="domain" description="ABC transmembrane type-1" evidence="8">
    <location>
        <begin position="119"/>
        <end position="334"/>
    </location>
</feature>
<dbReference type="Gene3D" id="1.10.3720.10">
    <property type="entry name" value="MetI-like"/>
    <property type="match status" value="1"/>
</dbReference>
<keyword evidence="3" id="KW-1003">Cell membrane</keyword>
<dbReference type="STRING" id="553311.SAMN05216231_0786"/>
<evidence type="ECO:0000259" key="8">
    <source>
        <dbReference type="PROSITE" id="PS50928"/>
    </source>
</evidence>
<dbReference type="InterPro" id="IPR000515">
    <property type="entry name" value="MetI-like"/>
</dbReference>
<dbReference type="PANTHER" id="PTHR30193">
    <property type="entry name" value="ABC TRANSPORTER PERMEASE PROTEIN"/>
    <property type="match status" value="1"/>
</dbReference>
<evidence type="ECO:0000256" key="2">
    <source>
        <dbReference type="ARBA" id="ARBA00022448"/>
    </source>
</evidence>
<protein>
    <submittedName>
        <fullName evidence="9">Multiple sugar transport system permease protein</fullName>
    </submittedName>
</protein>
<comment type="subcellular location">
    <subcellularLocation>
        <location evidence="1 7">Cell membrane</location>
        <topology evidence="1 7">Multi-pass membrane protein</topology>
    </subcellularLocation>
</comment>
<evidence type="ECO:0000256" key="5">
    <source>
        <dbReference type="ARBA" id="ARBA00022989"/>
    </source>
</evidence>
<dbReference type="Pfam" id="PF00528">
    <property type="entry name" value="BPD_transp_1"/>
    <property type="match status" value="1"/>
</dbReference>
<organism evidence="9 10">
    <name type="scientific">Virgibacillus salinus</name>
    <dbReference type="NCBI Taxonomy" id="553311"/>
    <lineage>
        <taxon>Bacteria</taxon>
        <taxon>Bacillati</taxon>
        <taxon>Bacillota</taxon>
        <taxon>Bacilli</taxon>
        <taxon>Bacillales</taxon>
        <taxon>Bacillaceae</taxon>
        <taxon>Virgibacillus</taxon>
    </lineage>
</organism>
<dbReference type="InterPro" id="IPR051393">
    <property type="entry name" value="ABC_transporter_permease"/>
</dbReference>
<name>A0A1H0YPW0_9BACI</name>
<gene>
    <name evidence="9" type="ORF">SAMN05216231_0786</name>
</gene>
<evidence type="ECO:0000313" key="10">
    <source>
        <dbReference type="Proteomes" id="UP000199444"/>
    </source>
</evidence>
<dbReference type="Proteomes" id="UP000199444">
    <property type="component" value="Unassembled WGS sequence"/>
</dbReference>
<sequence length="344" mass="39365">MGEGYFPSPFFTIRGYIMEQLKSSQDYDREYDKKKEKVKQKAPFFYKLRKTHKYQKYFFIFISLMLPLIFYLGIRVMPTLFTFNMGFREWNLLATGERPFVGLDNFVALFQDEVFLKSLLNTFIYIVIGVAGQLLFGITVALLLHKINRFKGLFRVIYFIPYVTSIVAISWVFQWLFMGNGFINDVLINIGLPPQPFLGSPDQALYVIAAAMIWQSIGFQMVLFLAGLGNIPQMLYEAADIDGASPWQKFWNVTVPLLNPTIVFSAIIGMITFIQVSFTQVINMSSDGSGGPLDSTISVVVYIYQQAFQQYDMGMASAATVILFLFILGLTIFQMKVLTKKFDY</sequence>
<feature type="transmembrane region" description="Helical" evidence="7">
    <location>
        <begin position="313"/>
        <end position="333"/>
    </location>
</feature>
<evidence type="ECO:0000256" key="3">
    <source>
        <dbReference type="ARBA" id="ARBA00022475"/>
    </source>
</evidence>
<keyword evidence="5 7" id="KW-1133">Transmembrane helix</keyword>
<dbReference type="EMBL" id="FNKD01000001">
    <property type="protein sequence ID" value="SDQ17262.1"/>
    <property type="molecule type" value="Genomic_DNA"/>
</dbReference>
<dbReference type="GO" id="GO:0055085">
    <property type="term" value="P:transmembrane transport"/>
    <property type="evidence" value="ECO:0007669"/>
    <property type="project" value="InterPro"/>
</dbReference>
<evidence type="ECO:0000313" key="9">
    <source>
        <dbReference type="EMBL" id="SDQ17262.1"/>
    </source>
</evidence>
<keyword evidence="9" id="KW-0762">Sugar transport</keyword>
<dbReference type="SUPFAM" id="SSF161098">
    <property type="entry name" value="MetI-like"/>
    <property type="match status" value="1"/>
</dbReference>
<dbReference type="InterPro" id="IPR035906">
    <property type="entry name" value="MetI-like_sf"/>
</dbReference>
<dbReference type="AlphaFoldDB" id="A0A1H0YPW0"/>
<comment type="similarity">
    <text evidence="7">Belongs to the binding-protein-dependent transport system permease family.</text>
</comment>
<evidence type="ECO:0000256" key="7">
    <source>
        <dbReference type="RuleBase" id="RU363032"/>
    </source>
</evidence>
<accession>A0A1H0YPW0</accession>
<feature type="transmembrane region" description="Helical" evidence="7">
    <location>
        <begin position="156"/>
        <end position="177"/>
    </location>
</feature>
<dbReference type="GO" id="GO:0005886">
    <property type="term" value="C:plasma membrane"/>
    <property type="evidence" value="ECO:0007669"/>
    <property type="project" value="UniProtKB-SubCell"/>
</dbReference>
<keyword evidence="2 7" id="KW-0813">Transport</keyword>
<dbReference type="CDD" id="cd06261">
    <property type="entry name" value="TM_PBP2"/>
    <property type="match status" value="1"/>
</dbReference>
<dbReference type="PROSITE" id="PS50928">
    <property type="entry name" value="ABC_TM1"/>
    <property type="match status" value="1"/>
</dbReference>
<evidence type="ECO:0000256" key="4">
    <source>
        <dbReference type="ARBA" id="ARBA00022692"/>
    </source>
</evidence>
<evidence type="ECO:0000256" key="1">
    <source>
        <dbReference type="ARBA" id="ARBA00004651"/>
    </source>
</evidence>
<keyword evidence="4 7" id="KW-0812">Transmembrane</keyword>
<feature type="transmembrane region" description="Helical" evidence="7">
    <location>
        <begin position="204"/>
        <end position="226"/>
    </location>
</feature>
<keyword evidence="6 7" id="KW-0472">Membrane</keyword>
<proteinExistence type="inferred from homology"/>
<dbReference type="PANTHER" id="PTHR30193:SF37">
    <property type="entry name" value="INNER MEMBRANE ABC TRANSPORTER PERMEASE PROTEIN YCJO"/>
    <property type="match status" value="1"/>
</dbReference>